<feature type="compositionally biased region" description="Low complexity" evidence="1">
    <location>
        <begin position="102"/>
        <end position="117"/>
    </location>
</feature>
<keyword evidence="3" id="KW-1185">Reference proteome</keyword>
<evidence type="ECO:0000313" key="3">
    <source>
        <dbReference type="Proteomes" id="UP000654075"/>
    </source>
</evidence>
<feature type="region of interest" description="Disordered" evidence="1">
    <location>
        <begin position="102"/>
        <end position="148"/>
    </location>
</feature>
<evidence type="ECO:0000256" key="1">
    <source>
        <dbReference type="SAM" id="MobiDB-lite"/>
    </source>
</evidence>
<comment type="caution">
    <text evidence="2">The sequence shown here is derived from an EMBL/GenBank/DDBJ whole genome shotgun (WGS) entry which is preliminary data.</text>
</comment>
<evidence type="ECO:0000313" key="2">
    <source>
        <dbReference type="EMBL" id="CAE8633569.1"/>
    </source>
</evidence>
<dbReference type="AlphaFoldDB" id="A0A813H6S8"/>
<feature type="compositionally biased region" description="Basic and acidic residues" evidence="1">
    <location>
        <begin position="54"/>
        <end position="81"/>
    </location>
</feature>
<protein>
    <submittedName>
        <fullName evidence="2">Uncharacterized protein</fullName>
    </submittedName>
</protein>
<accession>A0A813H6S8</accession>
<reference evidence="2" key="1">
    <citation type="submission" date="2021-02" db="EMBL/GenBank/DDBJ databases">
        <authorList>
            <person name="Dougan E. K."/>
            <person name="Rhodes N."/>
            <person name="Thang M."/>
            <person name="Chan C."/>
        </authorList>
    </citation>
    <scope>NUCLEOTIDE SEQUENCE</scope>
</reference>
<dbReference type="Proteomes" id="UP000654075">
    <property type="component" value="Unassembled WGS sequence"/>
</dbReference>
<dbReference type="EMBL" id="CAJNNV010030809">
    <property type="protein sequence ID" value="CAE8633569.1"/>
    <property type="molecule type" value="Genomic_DNA"/>
</dbReference>
<feature type="region of interest" description="Disordered" evidence="1">
    <location>
        <begin position="43"/>
        <end position="82"/>
    </location>
</feature>
<sequence length="413" mass="44068">MLLLFSQSLAALRHQGSRLADGNEKSEEKPSCAVCPAEVRSVLPKEVPGPPHESFLHRKENEENEEKETHRTRGEAVERGLSDNNTALMSWISGVQAEKKAPSAAAGASDNNAAESDTITSPRGKDERRSCSPVGKRTTSPTTELPELYDSDAQRHYGFHEVRKEQKAKWDDVVQDIKENLAFLKDAGVSGRSNVIAEGKQSFGPGTGRVLCPRCRLTESNGRLSLPSPLPRSLPDYHGSCFCRQANLSPLRSGRATVASPIGPPSISCAIQTPGAVQQAEPSMTPLLFHRKACTGSVLLHMPMAPVPLPLPPAVFAATLAATGAAWNVPAPAPASAAATSIPPSFILLHSRAAATAPAGLQAGSCSPPCASRDGSRARSVSVTRRRFRQCWVLEEEEQFIVEAAAPARSAQL</sequence>
<organism evidence="2 3">
    <name type="scientific">Polarella glacialis</name>
    <name type="common">Dinoflagellate</name>
    <dbReference type="NCBI Taxonomy" id="89957"/>
    <lineage>
        <taxon>Eukaryota</taxon>
        <taxon>Sar</taxon>
        <taxon>Alveolata</taxon>
        <taxon>Dinophyceae</taxon>
        <taxon>Suessiales</taxon>
        <taxon>Suessiaceae</taxon>
        <taxon>Polarella</taxon>
    </lineage>
</organism>
<proteinExistence type="predicted"/>
<gene>
    <name evidence="2" type="ORF">PGLA1383_LOCUS49435</name>
</gene>
<name>A0A813H6S8_POLGL</name>